<name>A0AAU9WIM3_9CNID</name>
<gene>
    <name evidence="1" type="ORF">PMEA_00005445</name>
</gene>
<sequence>MDVETYVDLSYSQDQWFCKANNCNWPFDFSDSFFESLFSSYTVQISTPAHNDSSVTPTLWHNDQLENQRNICNDILLCHLNINSIQNKFEELVALIRKLKIHIIFISKTKIDSTYAHSQFAIPGYTLYRNDRKKGGGGILVYISTLLPSRRLKITRTYKTLESLAVEIRLGTFEMIIIGIYRPPKSVSGDYQLQLEGELNGICTWASLRRNFVNVIGDINLDRLRPDKSEGKLLLDLEVEQEPTCLIDKPTRTEKKGLSHTSTLIDVLLTNKSERFKCGGVYYPSLSDYALIYGIFKEKLQRHPNKVITFRSYKNFDDEKFTQDLSEVPCHVGEVFDDLEDHVYYWNTLMANIIDENLPLKKMRVRAKDVPYMRTKRRALATYQNDKSDSNVMKPRDKGE</sequence>
<proteinExistence type="predicted"/>
<evidence type="ECO:0008006" key="3">
    <source>
        <dbReference type="Google" id="ProtNLM"/>
    </source>
</evidence>
<accession>A0AAU9WIM3</accession>
<dbReference type="InterPro" id="IPR036691">
    <property type="entry name" value="Endo/exonu/phosph_ase_sf"/>
</dbReference>
<dbReference type="PANTHER" id="PTHR36191">
    <property type="entry name" value="ENDO/EXONUCLEASE/PHOSPHATASE DOMAIN-CONTAINING PROTEIN-RELATED"/>
    <property type="match status" value="1"/>
</dbReference>
<dbReference type="Gene3D" id="3.60.10.10">
    <property type="entry name" value="Endonuclease/exonuclease/phosphatase"/>
    <property type="match status" value="1"/>
</dbReference>
<reference evidence="1 2" key="1">
    <citation type="submission" date="2022-05" db="EMBL/GenBank/DDBJ databases">
        <authorList>
            <consortium name="Genoscope - CEA"/>
            <person name="William W."/>
        </authorList>
    </citation>
    <scope>NUCLEOTIDE SEQUENCE [LARGE SCALE GENOMIC DNA]</scope>
</reference>
<keyword evidence="2" id="KW-1185">Reference proteome</keyword>
<dbReference type="AlphaFoldDB" id="A0AAU9WIM3"/>
<dbReference type="Proteomes" id="UP001159428">
    <property type="component" value="Unassembled WGS sequence"/>
</dbReference>
<evidence type="ECO:0000313" key="2">
    <source>
        <dbReference type="Proteomes" id="UP001159428"/>
    </source>
</evidence>
<dbReference type="PANTHER" id="PTHR36191:SF1">
    <property type="entry name" value="ENDONUCLEASE_EXONUCLEASE_PHOSPHATASE DOMAIN-CONTAINING PROTEIN"/>
    <property type="match status" value="1"/>
</dbReference>
<dbReference type="SUPFAM" id="SSF56219">
    <property type="entry name" value="DNase I-like"/>
    <property type="match status" value="1"/>
</dbReference>
<organism evidence="1 2">
    <name type="scientific">Pocillopora meandrina</name>
    <dbReference type="NCBI Taxonomy" id="46732"/>
    <lineage>
        <taxon>Eukaryota</taxon>
        <taxon>Metazoa</taxon>
        <taxon>Cnidaria</taxon>
        <taxon>Anthozoa</taxon>
        <taxon>Hexacorallia</taxon>
        <taxon>Scleractinia</taxon>
        <taxon>Astrocoeniina</taxon>
        <taxon>Pocilloporidae</taxon>
        <taxon>Pocillopora</taxon>
    </lineage>
</organism>
<evidence type="ECO:0000313" key="1">
    <source>
        <dbReference type="EMBL" id="CAH3114421.1"/>
    </source>
</evidence>
<dbReference type="EMBL" id="CALNXJ010000014">
    <property type="protein sequence ID" value="CAH3114421.1"/>
    <property type="molecule type" value="Genomic_DNA"/>
</dbReference>
<protein>
    <recommendedName>
        <fullName evidence="3">Endonuclease/exonuclease/phosphatase domain-containing protein</fullName>
    </recommendedName>
</protein>
<comment type="caution">
    <text evidence="1">The sequence shown here is derived from an EMBL/GenBank/DDBJ whole genome shotgun (WGS) entry which is preliminary data.</text>
</comment>